<protein>
    <submittedName>
        <fullName evidence="3">Uncharacterized protein</fullName>
    </submittedName>
</protein>
<organism evidence="3 4">
    <name type="scientific">Coprinopsis marcescibilis</name>
    <name type="common">Agaric fungus</name>
    <name type="synonym">Psathyrella marcescibilis</name>
    <dbReference type="NCBI Taxonomy" id="230819"/>
    <lineage>
        <taxon>Eukaryota</taxon>
        <taxon>Fungi</taxon>
        <taxon>Dikarya</taxon>
        <taxon>Basidiomycota</taxon>
        <taxon>Agaricomycotina</taxon>
        <taxon>Agaricomycetes</taxon>
        <taxon>Agaricomycetidae</taxon>
        <taxon>Agaricales</taxon>
        <taxon>Agaricineae</taxon>
        <taxon>Psathyrellaceae</taxon>
        <taxon>Coprinopsis</taxon>
    </lineage>
</organism>
<dbReference type="Proteomes" id="UP000307440">
    <property type="component" value="Unassembled WGS sequence"/>
</dbReference>
<keyword evidence="2" id="KW-0812">Transmembrane</keyword>
<feature type="transmembrane region" description="Helical" evidence="2">
    <location>
        <begin position="256"/>
        <end position="277"/>
    </location>
</feature>
<keyword evidence="2" id="KW-0472">Membrane</keyword>
<reference evidence="3 4" key="1">
    <citation type="journal article" date="2019" name="Nat. Ecol. Evol.">
        <title>Megaphylogeny resolves global patterns of mushroom evolution.</title>
        <authorList>
            <person name="Varga T."/>
            <person name="Krizsan K."/>
            <person name="Foldi C."/>
            <person name="Dima B."/>
            <person name="Sanchez-Garcia M."/>
            <person name="Sanchez-Ramirez S."/>
            <person name="Szollosi G.J."/>
            <person name="Szarkandi J.G."/>
            <person name="Papp V."/>
            <person name="Albert L."/>
            <person name="Andreopoulos W."/>
            <person name="Angelini C."/>
            <person name="Antonin V."/>
            <person name="Barry K.W."/>
            <person name="Bougher N.L."/>
            <person name="Buchanan P."/>
            <person name="Buyck B."/>
            <person name="Bense V."/>
            <person name="Catcheside P."/>
            <person name="Chovatia M."/>
            <person name="Cooper J."/>
            <person name="Damon W."/>
            <person name="Desjardin D."/>
            <person name="Finy P."/>
            <person name="Geml J."/>
            <person name="Haridas S."/>
            <person name="Hughes K."/>
            <person name="Justo A."/>
            <person name="Karasinski D."/>
            <person name="Kautmanova I."/>
            <person name="Kiss B."/>
            <person name="Kocsube S."/>
            <person name="Kotiranta H."/>
            <person name="LaButti K.M."/>
            <person name="Lechner B.E."/>
            <person name="Liimatainen K."/>
            <person name="Lipzen A."/>
            <person name="Lukacs Z."/>
            <person name="Mihaltcheva S."/>
            <person name="Morgado L.N."/>
            <person name="Niskanen T."/>
            <person name="Noordeloos M.E."/>
            <person name="Ohm R.A."/>
            <person name="Ortiz-Santana B."/>
            <person name="Ovrebo C."/>
            <person name="Racz N."/>
            <person name="Riley R."/>
            <person name="Savchenko A."/>
            <person name="Shiryaev A."/>
            <person name="Soop K."/>
            <person name="Spirin V."/>
            <person name="Szebenyi C."/>
            <person name="Tomsovsky M."/>
            <person name="Tulloss R.E."/>
            <person name="Uehling J."/>
            <person name="Grigoriev I.V."/>
            <person name="Vagvolgyi C."/>
            <person name="Papp T."/>
            <person name="Martin F.M."/>
            <person name="Miettinen O."/>
            <person name="Hibbett D.S."/>
            <person name="Nagy L.G."/>
        </authorList>
    </citation>
    <scope>NUCLEOTIDE SEQUENCE [LARGE SCALE GENOMIC DNA]</scope>
    <source>
        <strain evidence="3 4">CBS 121175</strain>
    </source>
</reference>
<keyword evidence="4" id="KW-1185">Reference proteome</keyword>
<accession>A0A5C3KXA4</accession>
<gene>
    <name evidence="3" type="ORF">FA15DRAFT_121719</name>
</gene>
<evidence type="ECO:0000313" key="3">
    <source>
        <dbReference type="EMBL" id="TFK20568.1"/>
    </source>
</evidence>
<dbReference type="OrthoDB" id="3006363at2759"/>
<feature type="region of interest" description="Disordered" evidence="1">
    <location>
        <begin position="208"/>
        <end position="242"/>
    </location>
</feature>
<keyword evidence="2" id="KW-1133">Transmembrane helix</keyword>
<dbReference type="AlphaFoldDB" id="A0A5C3KXA4"/>
<dbReference type="EMBL" id="ML210295">
    <property type="protein sequence ID" value="TFK20568.1"/>
    <property type="molecule type" value="Genomic_DNA"/>
</dbReference>
<dbReference type="Gene3D" id="2.60.120.260">
    <property type="entry name" value="Galactose-binding domain-like"/>
    <property type="match status" value="1"/>
</dbReference>
<proteinExistence type="predicted"/>
<name>A0A5C3KXA4_COPMA</name>
<evidence type="ECO:0000313" key="4">
    <source>
        <dbReference type="Proteomes" id="UP000307440"/>
    </source>
</evidence>
<evidence type="ECO:0000256" key="2">
    <source>
        <dbReference type="SAM" id="Phobius"/>
    </source>
</evidence>
<evidence type="ECO:0000256" key="1">
    <source>
        <dbReference type="SAM" id="MobiDB-lite"/>
    </source>
</evidence>
<sequence length="320" mass="35170">MPPRLLFVTSAPNPEPFFDAIHMIPQFVRRHHRSKSPNRLSSIDPEVCPTCFIEPNDGRVVFSGRWEANAPMYGNTRFTTSPNASVSLRFNGSRVAVFGTVASIAFPSNNTTTRPDNPNTNLGGGGTNNTNNVPLEPERATTARYTIDGREPVESAIPITDSYIPDQPFFSAGSLGPNEHQLTIQVLDVGPDKPYMLQHFYVISQELIPPSGRGGKGGGSNPSTPPRTSPTPREGDIGNDGALVESRFVPNRTETVLISVFGSLMLLLAVGLAVFYVRRRRIADRKSSKVFSRFWRYAPGPKKSTRRVTIVEPVFTKTEV</sequence>
<feature type="region of interest" description="Disordered" evidence="1">
    <location>
        <begin position="109"/>
        <end position="135"/>
    </location>
</feature>
<feature type="compositionally biased region" description="Low complexity" evidence="1">
    <location>
        <begin position="109"/>
        <end position="121"/>
    </location>
</feature>